<feature type="binding site" evidence="8">
    <location>
        <position position="128"/>
    </location>
    <ligand>
        <name>L-aspartate</name>
        <dbReference type="ChEBI" id="CHEBI:29991"/>
    </ligand>
</feature>
<evidence type="ECO:0000256" key="2">
    <source>
        <dbReference type="ARBA" id="ARBA00012286"/>
    </source>
</evidence>
<evidence type="ECO:0000256" key="1">
    <source>
        <dbReference type="ARBA" id="ARBA00004967"/>
    </source>
</evidence>
<dbReference type="InterPro" id="IPR018223">
    <property type="entry name" value="Arginosuc_synth_CS"/>
</dbReference>
<evidence type="ECO:0000256" key="8">
    <source>
        <dbReference type="HAMAP-Rule" id="MF_00005"/>
    </source>
</evidence>
<feature type="domain" description="Arginosuccinate synthase-like N-terminal" evidence="9">
    <location>
        <begin position="8"/>
        <end position="170"/>
    </location>
</feature>
<dbReference type="Pfam" id="PF20979">
    <property type="entry name" value="Arginosuc_syn_C"/>
    <property type="match status" value="1"/>
</dbReference>
<dbReference type="RefSeq" id="WP_102941200.1">
    <property type="nucleotide sequence ID" value="NZ_AP024893.1"/>
</dbReference>
<dbReference type="Pfam" id="PF00764">
    <property type="entry name" value="Arginosuc_synth"/>
    <property type="match status" value="1"/>
</dbReference>
<protein>
    <recommendedName>
        <fullName evidence="2 8">Argininosuccinate synthase</fullName>
        <ecNumber evidence="2 8">6.3.4.5</ecNumber>
    </recommendedName>
    <alternativeName>
        <fullName evidence="8">Citrulline--aspartate ligase</fullName>
    </alternativeName>
</protein>
<dbReference type="CDD" id="cd01999">
    <property type="entry name" value="ASS"/>
    <property type="match status" value="1"/>
</dbReference>
<feature type="binding site" evidence="8">
    <location>
        <position position="131"/>
    </location>
    <ligand>
        <name>L-citrulline</name>
        <dbReference type="ChEBI" id="CHEBI:57743"/>
    </ligand>
</feature>
<comment type="caution">
    <text evidence="11">The sequence shown here is derived from an EMBL/GenBank/DDBJ whole genome shotgun (WGS) entry which is preliminary data.</text>
</comment>
<evidence type="ECO:0000256" key="4">
    <source>
        <dbReference type="ARBA" id="ARBA00022598"/>
    </source>
</evidence>
<dbReference type="EMBL" id="JAWRCN010000001">
    <property type="protein sequence ID" value="MDW6018685.1"/>
    <property type="molecule type" value="Genomic_DNA"/>
</dbReference>
<feature type="binding site" evidence="8">
    <location>
        <position position="96"/>
    </location>
    <ligand>
        <name>L-citrulline</name>
        <dbReference type="ChEBI" id="CHEBI:57743"/>
    </ligand>
</feature>
<evidence type="ECO:0000313" key="12">
    <source>
        <dbReference type="Proteomes" id="UP001272325"/>
    </source>
</evidence>
<evidence type="ECO:0000259" key="9">
    <source>
        <dbReference type="Pfam" id="PF00764"/>
    </source>
</evidence>
<dbReference type="PANTHER" id="PTHR11587:SF2">
    <property type="entry name" value="ARGININOSUCCINATE SYNTHASE"/>
    <property type="match status" value="1"/>
</dbReference>
<keyword evidence="5 8" id="KW-0028">Amino-acid biosynthesis</keyword>
<organism evidence="11 12">
    <name type="scientific">Vibrio plantisponsor</name>
    <dbReference type="NCBI Taxonomy" id="664643"/>
    <lineage>
        <taxon>Bacteria</taxon>
        <taxon>Pseudomonadati</taxon>
        <taxon>Pseudomonadota</taxon>
        <taxon>Gammaproteobacteria</taxon>
        <taxon>Vibrionales</taxon>
        <taxon>Vibrionaceae</taxon>
        <taxon>Vibrio</taxon>
    </lineage>
</organism>
<keyword evidence="3 8" id="KW-0055">Arginine biosynthesis</keyword>
<accession>A0ABU4IJW7</accession>
<evidence type="ECO:0000256" key="6">
    <source>
        <dbReference type="ARBA" id="ARBA00022741"/>
    </source>
</evidence>
<proteinExistence type="inferred from homology"/>
<dbReference type="InterPro" id="IPR023434">
    <property type="entry name" value="Arginosuc_synth_type_1_subfam"/>
</dbReference>
<keyword evidence="8" id="KW-0963">Cytoplasm</keyword>
<feature type="binding site" evidence="8">
    <location>
        <position position="123"/>
    </location>
    <ligand>
        <name>L-aspartate</name>
        <dbReference type="ChEBI" id="CHEBI:29991"/>
    </ligand>
</feature>
<dbReference type="EC" id="6.3.4.5" evidence="2 8"/>
<dbReference type="InterPro" id="IPR014729">
    <property type="entry name" value="Rossmann-like_a/b/a_fold"/>
</dbReference>
<feature type="binding site" evidence="8">
    <location>
        <position position="91"/>
    </location>
    <ligand>
        <name>L-citrulline</name>
        <dbReference type="ChEBI" id="CHEBI:57743"/>
    </ligand>
</feature>
<comment type="catalytic activity">
    <reaction evidence="8">
        <text>L-citrulline + L-aspartate + ATP = 2-(N(omega)-L-arginino)succinate + AMP + diphosphate + H(+)</text>
        <dbReference type="Rhea" id="RHEA:10932"/>
        <dbReference type="ChEBI" id="CHEBI:15378"/>
        <dbReference type="ChEBI" id="CHEBI:29991"/>
        <dbReference type="ChEBI" id="CHEBI:30616"/>
        <dbReference type="ChEBI" id="CHEBI:33019"/>
        <dbReference type="ChEBI" id="CHEBI:57472"/>
        <dbReference type="ChEBI" id="CHEBI:57743"/>
        <dbReference type="ChEBI" id="CHEBI:456215"/>
        <dbReference type="EC" id="6.3.4.5"/>
    </reaction>
</comment>
<dbReference type="SUPFAM" id="SSF69864">
    <property type="entry name" value="Argininosuccinate synthetase, C-terminal domain"/>
    <property type="match status" value="1"/>
</dbReference>
<feature type="binding site" evidence="8">
    <location>
        <position position="127"/>
    </location>
    <ligand>
        <name>L-aspartate</name>
        <dbReference type="ChEBI" id="CHEBI:29991"/>
    </ligand>
</feature>
<keyword evidence="6 8" id="KW-0547">Nucleotide-binding</keyword>
<feature type="binding site" evidence="8">
    <location>
        <position position="265"/>
    </location>
    <ligand>
        <name>L-citrulline</name>
        <dbReference type="ChEBI" id="CHEBI:57743"/>
    </ligand>
</feature>
<dbReference type="InterPro" id="IPR048268">
    <property type="entry name" value="Arginosuc_syn_C"/>
</dbReference>
<evidence type="ECO:0000256" key="3">
    <source>
        <dbReference type="ARBA" id="ARBA00022571"/>
    </source>
</evidence>
<feature type="binding site" evidence="8">
    <location>
        <position position="189"/>
    </location>
    <ligand>
        <name>L-citrulline</name>
        <dbReference type="ChEBI" id="CHEBI:57743"/>
    </ligand>
</feature>
<dbReference type="InterPro" id="IPR048267">
    <property type="entry name" value="Arginosuc_syn_N"/>
</dbReference>
<comment type="similarity">
    <text evidence="8">Belongs to the argininosuccinate synthase family. Type 1 subfamily.</text>
</comment>
<keyword evidence="4 8" id="KW-0436">Ligase</keyword>
<dbReference type="HAMAP" id="MF_00005">
    <property type="entry name" value="Arg_succ_synth_type1"/>
    <property type="match status" value="1"/>
</dbReference>
<feature type="binding site" evidence="8">
    <location>
        <position position="39"/>
    </location>
    <ligand>
        <name>ATP</name>
        <dbReference type="ChEBI" id="CHEBI:30616"/>
    </ligand>
</feature>
<keyword evidence="7 8" id="KW-0067">ATP-binding</keyword>
<evidence type="ECO:0000256" key="7">
    <source>
        <dbReference type="ARBA" id="ARBA00022840"/>
    </source>
</evidence>
<sequence>MSKVQVKKVVVAYSGGLDTSVIIPWLKENYECEVVAFVADVGQGAEELVGIEEKAIASGASECYVVDLKEELVKDYIYPTLKTGAYYEGKYLLGTSMARPVIAKAQVEVARKVGADALAHGCTGKGNDQVRFEGAFAALAPDLHVIAPWREWDLVSREECLDYLAARNIPCAASLTKIYSRDANAWHISTEGGVLESTWNAPNADCWAWTIDPEQAPNEAEYVTLKVKKGEVVAVDGKELSPYQALVALNEKGVKHGVGRIDIVENRLVGMKSRGCYETPGGTIMMEALRAVEQLVLDKASFEFREEIGIKASHLVYDGRWFTPLRKSVFAAADALAEDINGEVVIKLYKGQATATQKRSENSLYSEEFATFGADEVYDQSHAGGFIRLYSLASRIRALNEAKK</sequence>
<evidence type="ECO:0000259" key="10">
    <source>
        <dbReference type="Pfam" id="PF20979"/>
    </source>
</evidence>
<feature type="binding site" evidence="8">
    <location>
        <position position="121"/>
    </location>
    <ligand>
        <name>ATP</name>
        <dbReference type="ChEBI" id="CHEBI:30616"/>
    </ligand>
</feature>
<gene>
    <name evidence="8" type="primary">argG</name>
    <name evidence="11" type="ORF">SBW85_13340</name>
</gene>
<dbReference type="SUPFAM" id="SSF52402">
    <property type="entry name" value="Adenine nucleotide alpha hydrolases-like"/>
    <property type="match status" value="1"/>
</dbReference>
<dbReference type="Gene3D" id="3.90.1260.10">
    <property type="entry name" value="Argininosuccinate synthetase, chain A, domain 2"/>
    <property type="match status" value="1"/>
</dbReference>
<feature type="binding site" evidence="8">
    <location>
        <position position="277"/>
    </location>
    <ligand>
        <name>L-citrulline</name>
        <dbReference type="ChEBI" id="CHEBI:57743"/>
    </ligand>
</feature>
<feature type="binding site" evidence="8">
    <location>
        <begin position="12"/>
        <end position="20"/>
    </location>
    <ligand>
        <name>ATP</name>
        <dbReference type="ChEBI" id="CHEBI:30616"/>
    </ligand>
</feature>
<feature type="domain" description="Arginosuccinate synthase C-terminal" evidence="10">
    <location>
        <begin position="179"/>
        <end position="396"/>
    </location>
</feature>
<evidence type="ECO:0000256" key="5">
    <source>
        <dbReference type="ARBA" id="ARBA00022605"/>
    </source>
</evidence>
<reference evidence="11 12" key="1">
    <citation type="submission" date="2023-11" db="EMBL/GenBank/DDBJ databases">
        <title>Plant-associative lifestyle of Vibrio porteresiae and its evolutionary dynamics.</title>
        <authorList>
            <person name="Rameshkumar N."/>
            <person name="Kirti K."/>
        </authorList>
    </citation>
    <scope>NUCLEOTIDE SEQUENCE [LARGE SCALE GENOMIC DNA]</scope>
    <source>
        <strain evidence="11 12">MSSRF60</strain>
    </source>
</reference>
<dbReference type="NCBIfam" id="NF001770">
    <property type="entry name" value="PRK00509.1"/>
    <property type="match status" value="1"/>
</dbReference>
<dbReference type="Gene3D" id="1.20.5.470">
    <property type="entry name" value="Single helix bin"/>
    <property type="match status" value="1"/>
</dbReference>
<dbReference type="GO" id="GO:0004055">
    <property type="term" value="F:argininosuccinate synthase activity"/>
    <property type="evidence" value="ECO:0007669"/>
    <property type="project" value="UniProtKB-EC"/>
</dbReference>
<dbReference type="Gene3D" id="3.40.50.620">
    <property type="entry name" value="HUPs"/>
    <property type="match status" value="1"/>
</dbReference>
<feature type="binding site" evidence="8">
    <location>
        <position position="127"/>
    </location>
    <ligand>
        <name>L-citrulline</name>
        <dbReference type="ChEBI" id="CHEBI:57743"/>
    </ligand>
</feature>
<dbReference type="PROSITE" id="PS00565">
    <property type="entry name" value="ARGININOSUCCIN_SYN_2"/>
    <property type="match status" value="1"/>
</dbReference>
<comment type="subcellular location">
    <subcellularLocation>
        <location evidence="8">Cytoplasm</location>
    </subcellularLocation>
</comment>
<keyword evidence="12" id="KW-1185">Reference proteome</keyword>
<evidence type="ECO:0000313" key="11">
    <source>
        <dbReference type="EMBL" id="MDW6018685.1"/>
    </source>
</evidence>
<dbReference type="InterPro" id="IPR024074">
    <property type="entry name" value="AS_cat/multimer_dom_body"/>
</dbReference>
<dbReference type="PROSITE" id="PS00564">
    <property type="entry name" value="ARGININOSUCCIN_SYN_1"/>
    <property type="match status" value="1"/>
</dbReference>
<dbReference type="NCBIfam" id="TIGR00032">
    <property type="entry name" value="argG"/>
    <property type="match status" value="1"/>
</dbReference>
<dbReference type="InterPro" id="IPR001518">
    <property type="entry name" value="Arginosuc_synth"/>
</dbReference>
<name>A0ABU4IJW7_9VIBR</name>
<feature type="binding site" evidence="8">
    <location>
        <position position="180"/>
    </location>
    <ligand>
        <name>L-citrulline</name>
        <dbReference type="ChEBI" id="CHEBI:57743"/>
    </ligand>
</feature>
<comment type="subunit">
    <text evidence="8">Homotetramer.</text>
</comment>
<dbReference type="PANTHER" id="PTHR11587">
    <property type="entry name" value="ARGININOSUCCINATE SYNTHASE"/>
    <property type="match status" value="1"/>
</dbReference>
<dbReference type="Proteomes" id="UP001272325">
    <property type="component" value="Unassembled WGS sequence"/>
</dbReference>
<comment type="pathway">
    <text evidence="1 8">Amino-acid biosynthesis; L-arginine biosynthesis; L-arginine from L-ornithine and carbamoyl phosphate: step 2/3.</text>
</comment>